<dbReference type="EMBL" id="UOFF01000446">
    <property type="protein sequence ID" value="VAW57726.1"/>
    <property type="molecule type" value="Genomic_DNA"/>
</dbReference>
<evidence type="ECO:0000313" key="1">
    <source>
        <dbReference type="EMBL" id="VAW57726.1"/>
    </source>
</evidence>
<organism evidence="1">
    <name type="scientific">hydrothermal vent metagenome</name>
    <dbReference type="NCBI Taxonomy" id="652676"/>
    <lineage>
        <taxon>unclassified sequences</taxon>
        <taxon>metagenomes</taxon>
        <taxon>ecological metagenomes</taxon>
    </lineage>
</organism>
<reference evidence="1" key="1">
    <citation type="submission" date="2018-06" db="EMBL/GenBank/DDBJ databases">
        <authorList>
            <person name="Zhirakovskaya E."/>
        </authorList>
    </citation>
    <scope>NUCLEOTIDE SEQUENCE</scope>
</reference>
<gene>
    <name evidence="1" type="ORF">MNBD_GAMMA07-1514</name>
</gene>
<name>A0A3B0XN17_9ZZZZ</name>
<protein>
    <submittedName>
        <fullName evidence="1">Uncharacterized protein</fullName>
    </submittedName>
</protein>
<proteinExistence type="predicted"/>
<sequence>MENTFKPDIKNLPYNLPKTTSEQLSALTKKMRLPMNLMWGKGQKGVSILCGVVIYRHLNISQKREVMKMIHATKDPKIIGALTTKITDITISPHWGLWSQSKAELAEAKKYYQFILTVGSSIGLTVSANGLKGFLSELWKTGKVTPVGALLIVVWAGLYADQIILENINNELDSRKQFIKTKPY</sequence>
<accession>A0A3B0XN17</accession>
<dbReference type="AlphaFoldDB" id="A0A3B0XN17"/>